<dbReference type="eggNOG" id="COG1361">
    <property type="taxonomic scope" value="Bacteria"/>
</dbReference>
<dbReference type="Pfam" id="PF13585">
    <property type="entry name" value="CHU_C"/>
    <property type="match status" value="1"/>
</dbReference>
<evidence type="ECO:0000313" key="2">
    <source>
        <dbReference type="EMBL" id="SDE64135.1"/>
    </source>
</evidence>
<name>A0A1G7EL39_9FLAO</name>
<sequence>MTNQNKMDRIPFFLLFIIFFGVHTFSQAQTGCAGSDALLTICNKDQDPSLQNFDLFDALNDTPLTGGIWSTSNPANFYAFDRTTGIVNLWKILNSGTHTFTYTNDACGESANVTINLGGYSGEDNIDGSANACSNEIEVNMHRFLGSEVADKIQDFNGLWEAVTPEAVNFLERNIFNAFGAGPGVYEFTYTVAAVATCPSEQSTVILEVHPSPNPGTGLSLAVCVTDDLSAYRNLNLNSYLAAEDANGTWSESGTGQLTDLSDNTINVEEIRDNFGYGIYNFNYTVYPTHPVCDEQFSTVAISILPTLSGSLESLNYCIGSPYTIDITYDSTLLPNGRYQMGYLVDPADGLVRAEDVIITLTNGVGSFDVNPSLVSTNVYNTVSISSITGFLPLRSVCTTIDVSETTFLVSNSQIQIAEACQDTTIPVQILNILDTTASLTNSPHTITYTLTAPDGGTTTETIENLAFSAGAATFEIAAEHAGQDGEHEVMVTIDNVLDVTCNLQTLFNVIATPDAITLTLQVDNSCNATEINVLVAAPILPDGIYNVTYDVIEQNTGTVVINNTIAFAGGTADYQVDVAPLEQGNYTISVRSIQNDTTPCRTIFEYEETENFAIKGIPDIPIGESNQTFCISEYDTNGPTLENLAFTASGDPLFYATETSTDILSISTPLAHNVAYFISTINNENNCEGTQRLRVLVSLTAPITPTTSNATPFFCGGDAATLASVDITFNETAIAWYDAPVNGNLLPATTLLEDGVSYYAASENSQGCRSSERLLLTPTVFTVTPLSLTSTEFDICGLDKPTISDLNNLAAFENYEIRWYDSLESTSAISETALLIPNTMYYAENYNEDTGCIAPNRTAITIDLSACNPEDYDFFIPDGFSPNGDASNDRYFIPNIEKIFPAFQLEIKNRYGRTLFMGNIQNPAWDGTIKGNSIAPNGVYFYIIHYNKEGFEPKQGRLYLNR</sequence>
<dbReference type="AlphaFoldDB" id="A0A1G7EL39"/>
<evidence type="ECO:0000313" key="3">
    <source>
        <dbReference type="Proteomes" id="UP000182114"/>
    </source>
</evidence>
<dbReference type="InterPro" id="IPR044023">
    <property type="entry name" value="Ig_7"/>
</dbReference>
<protein>
    <submittedName>
        <fullName evidence="2">Gliding motility-associated C-terminal domain-containing protein</fullName>
    </submittedName>
</protein>
<organism evidence="2 3">
    <name type="scientific">Cellulophaga baltica</name>
    <dbReference type="NCBI Taxonomy" id="76594"/>
    <lineage>
        <taxon>Bacteria</taxon>
        <taxon>Pseudomonadati</taxon>
        <taxon>Bacteroidota</taxon>
        <taxon>Flavobacteriia</taxon>
        <taxon>Flavobacteriales</taxon>
        <taxon>Flavobacteriaceae</taxon>
        <taxon>Cellulophaga</taxon>
    </lineage>
</organism>
<feature type="domain" description="Ig-like" evidence="1">
    <location>
        <begin position="703"/>
        <end position="781"/>
    </location>
</feature>
<proteinExistence type="predicted"/>
<dbReference type="EMBL" id="FNBD01000002">
    <property type="protein sequence ID" value="SDE64135.1"/>
    <property type="molecule type" value="Genomic_DNA"/>
</dbReference>
<dbReference type="Proteomes" id="UP000182114">
    <property type="component" value="Unassembled WGS sequence"/>
</dbReference>
<reference evidence="3" key="1">
    <citation type="submission" date="2016-10" db="EMBL/GenBank/DDBJ databases">
        <authorList>
            <person name="Varghese N."/>
            <person name="Submissions S."/>
        </authorList>
    </citation>
    <scope>NUCLEOTIDE SEQUENCE [LARGE SCALE GENOMIC DNA]</scope>
    <source>
        <strain evidence="3">DSM 24729</strain>
    </source>
</reference>
<gene>
    <name evidence="2" type="ORF">SAMN04487992_102378</name>
</gene>
<dbReference type="InterPro" id="IPR026341">
    <property type="entry name" value="T9SS_type_B"/>
</dbReference>
<evidence type="ECO:0000259" key="1">
    <source>
        <dbReference type="Pfam" id="PF19081"/>
    </source>
</evidence>
<dbReference type="Pfam" id="PF19081">
    <property type="entry name" value="Ig_7"/>
    <property type="match status" value="1"/>
</dbReference>
<accession>A0A1G7EL39</accession>
<keyword evidence="3" id="KW-1185">Reference proteome</keyword>
<dbReference type="NCBIfam" id="TIGR04131">
    <property type="entry name" value="Bac_Flav_CTERM"/>
    <property type="match status" value="1"/>
</dbReference>
<dbReference type="RefSeq" id="WP_074537603.1">
    <property type="nucleotide sequence ID" value="NZ_FNBD01000002.1"/>
</dbReference>